<keyword evidence="2 4" id="KW-0238">DNA-binding</keyword>
<evidence type="ECO:0000259" key="5">
    <source>
        <dbReference type="PROSITE" id="PS50977"/>
    </source>
</evidence>
<evidence type="ECO:0000313" key="6">
    <source>
        <dbReference type="EMBL" id="MEJ8279426.1"/>
    </source>
</evidence>
<dbReference type="PROSITE" id="PS01081">
    <property type="entry name" value="HTH_TETR_1"/>
    <property type="match status" value="1"/>
</dbReference>
<feature type="domain" description="HTH tetR-type" evidence="5">
    <location>
        <begin position="13"/>
        <end position="73"/>
    </location>
</feature>
<protein>
    <submittedName>
        <fullName evidence="6">TetR/AcrR family transcriptional regulator</fullName>
    </submittedName>
</protein>
<dbReference type="PANTHER" id="PTHR30055:SF234">
    <property type="entry name" value="HTH-TYPE TRANSCRIPTIONAL REGULATOR BETI"/>
    <property type="match status" value="1"/>
</dbReference>
<dbReference type="Pfam" id="PF00440">
    <property type="entry name" value="TetR_N"/>
    <property type="match status" value="1"/>
</dbReference>
<dbReference type="PROSITE" id="PS50977">
    <property type="entry name" value="HTH_TETR_2"/>
    <property type="match status" value="1"/>
</dbReference>
<name>A0ABU8T7A6_9PSEU</name>
<evidence type="ECO:0000256" key="3">
    <source>
        <dbReference type="ARBA" id="ARBA00023163"/>
    </source>
</evidence>
<dbReference type="InterPro" id="IPR001647">
    <property type="entry name" value="HTH_TetR"/>
</dbReference>
<organism evidence="6 7">
    <name type="scientific">Pseudonocardia spirodelae</name>
    <dbReference type="NCBI Taxonomy" id="3133431"/>
    <lineage>
        <taxon>Bacteria</taxon>
        <taxon>Bacillati</taxon>
        <taxon>Actinomycetota</taxon>
        <taxon>Actinomycetes</taxon>
        <taxon>Pseudonocardiales</taxon>
        <taxon>Pseudonocardiaceae</taxon>
        <taxon>Pseudonocardia</taxon>
    </lineage>
</organism>
<keyword evidence="1" id="KW-0805">Transcription regulation</keyword>
<feature type="DNA-binding region" description="H-T-H motif" evidence="4">
    <location>
        <begin position="36"/>
        <end position="55"/>
    </location>
</feature>
<keyword evidence="7" id="KW-1185">Reference proteome</keyword>
<sequence>MGEPERRRRRSAEEVRSLLLLAAARAFVDRGYAQTSTREIAGDAGVSQPLLFRHFGGKAGLFTQTVVAGFAAACAEFAERWWAPIGRDEPRARAFLRDLFDVLAENREAVVAMVGVYAYEADSQELSRGVVDVFAALLGVVRDVLLCDTEGTFLEGVDDVDTPAVVLAALLGCAVFDDWLFDAQLHRPENAVVIEELSTIVLHGFTHRQG</sequence>
<proteinExistence type="predicted"/>
<dbReference type="InterPro" id="IPR023772">
    <property type="entry name" value="DNA-bd_HTH_TetR-type_CS"/>
</dbReference>
<dbReference type="Proteomes" id="UP001364211">
    <property type="component" value="Unassembled WGS sequence"/>
</dbReference>
<comment type="caution">
    <text evidence="6">The sequence shown here is derived from an EMBL/GenBank/DDBJ whole genome shotgun (WGS) entry which is preliminary data.</text>
</comment>
<dbReference type="Gene3D" id="1.10.357.10">
    <property type="entry name" value="Tetracycline Repressor, domain 2"/>
    <property type="match status" value="1"/>
</dbReference>
<evidence type="ECO:0000256" key="1">
    <source>
        <dbReference type="ARBA" id="ARBA00023015"/>
    </source>
</evidence>
<dbReference type="PANTHER" id="PTHR30055">
    <property type="entry name" value="HTH-TYPE TRANSCRIPTIONAL REGULATOR RUTR"/>
    <property type="match status" value="1"/>
</dbReference>
<reference evidence="6 7" key="1">
    <citation type="submission" date="2024-03" db="EMBL/GenBank/DDBJ databases">
        <title>Draft genome sequence of Pseudonocardia sp. DW16-2.</title>
        <authorList>
            <person name="Duangmal K."/>
        </authorList>
    </citation>
    <scope>NUCLEOTIDE SEQUENCE [LARGE SCALE GENOMIC DNA]</scope>
    <source>
        <strain evidence="6 7">DW16-2</strain>
    </source>
</reference>
<evidence type="ECO:0000256" key="2">
    <source>
        <dbReference type="ARBA" id="ARBA00023125"/>
    </source>
</evidence>
<dbReference type="RefSeq" id="WP_340289017.1">
    <property type="nucleotide sequence ID" value="NZ_JBBJUP010000007.1"/>
</dbReference>
<evidence type="ECO:0000313" key="7">
    <source>
        <dbReference type="Proteomes" id="UP001364211"/>
    </source>
</evidence>
<dbReference type="InterPro" id="IPR009057">
    <property type="entry name" value="Homeodomain-like_sf"/>
</dbReference>
<dbReference type="PRINTS" id="PR00455">
    <property type="entry name" value="HTHTETR"/>
</dbReference>
<keyword evidence="3" id="KW-0804">Transcription</keyword>
<dbReference type="InterPro" id="IPR050109">
    <property type="entry name" value="HTH-type_TetR-like_transc_reg"/>
</dbReference>
<gene>
    <name evidence="6" type="ORF">WJX68_10835</name>
</gene>
<accession>A0ABU8T7A6</accession>
<dbReference type="SUPFAM" id="SSF46689">
    <property type="entry name" value="Homeodomain-like"/>
    <property type="match status" value="1"/>
</dbReference>
<dbReference type="EMBL" id="JBBJUP010000007">
    <property type="protein sequence ID" value="MEJ8279426.1"/>
    <property type="molecule type" value="Genomic_DNA"/>
</dbReference>
<evidence type="ECO:0000256" key="4">
    <source>
        <dbReference type="PROSITE-ProRule" id="PRU00335"/>
    </source>
</evidence>